<keyword evidence="5 6" id="KW-0732">Signal</keyword>
<protein>
    <recommendedName>
        <fullName evidence="6">S-protein homolog</fullName>
    </recommendedName>
</protein>
<keyword evidence="7" id="KW-0812">Transmembrane</keyword>
<evidence type="ECO:0000256" key="7">
    <source>
        <dbReference type="SAM" id="Phobius"/>
    </source>
</evidence>
<evidence type="ECO:0000313" key="9">
    <source>
        <dbReference type="Proteomes" id="UP000237347"/>
    </source>
</evidence>
<accession>A0AAW0KGS7</accession>
<comment type="similarity">
    <text evidence="2 6">Belongs to the plant self-incompatibility (S1) protein family.</text>
</comment>
<dbReference type="EMBL" id="PKMF04000322">
    <property type="protein sequence ID" value="KAK7837781.1"/>
    <property type="molecule type" value="Genomic_DNA"/>
</dbReference>
<evidence type="ECO:0000256" key="2">
    <source>
        <dbReference type="ARBA" id="ARBA00005581"/>
    </source>
</evidence>
<dbReference type="GO" id="GO:0005576">
    <property type="term" value="C:extracellular region"/>
    <property type="evidence" value="ECO:0007669"/>
    <property type="project" value="UniProtKB-SubCell"/>
</dbReference>
<sequence>MNQRTISQVPFFWLVIVLAVGISNAFTVISKPFRVNYVRIINDLGNIELVFHCKSKDDDLGLRGVKPAAYWEFSFRQNVFASTLFFCNFWYTNFDKITFHAAFVVFKSDFEFVKKCGGDSCIWIARVDGLYKYNLQTKMAVKKYDWQRAVMNDNNIPSTFFWLVIVLAVGISNAFTVISKPFRVNYVRIINDLGNIELVFHCKSKDDDLGLRGVKPAAYWEFSFRQNVFASTSSSAIFGTQTSTKLRSMLLCCI</sequence>
<proteinExistence type="inferred from homology"/>
<reference evidence="8 9" key="1">
    <citation type="journal article" date="2018" name="Sci. Data">
        <title>The draft genome sequence of cork oak.</title>
        <authorList>
            <person name="Ramos A.M."/>
            <person name="Usie A."/>
            <person name="Barbosa P."/>
            <person name="Barros P.M."/>
            <person name="Capote T."/>
            <person name="Chaves I."/>
            <person name="Simoes F."/>
            <person name="Abreu I."/>
            <person name="Carrasquinho I."/>
            <person name="Faro C."/>
            <person name="Guimaraes J.B."/>
            <person name="Mendonca D."/>
            <person name="Nobrega F."/>
            <person name="Rodrigues L."/>
            <person name="Saibo N.J.M."/>
            <person name="Varela M.C."/>
            <person name="Egas C."/>
            <person name="Matos J."/>
            <person name="Miguel C.M."/>
            <person name="Oliveira M.M."/>
            <person name="Ricardo C.P."/>
            <person name="Goncalves S."/>
        </authorList>
    </citation>
    <scope>NUCLEOTIDE SEQUENCE [LARGE SCALE GENOMIC DNA]</scope>
    <source>
        <strain evidence="9">cv. HL8</strain>
    </source>
</reference>
<dbReference type="Pfam" id="PF05938">
    <property type="entry name" value="Self-incomp_S1"/>
    <property type="match status" value="2"/>
</dbReference>
<dbReference type="PANTHER" id="PTHR31232:SF168">
    <property type="entry name" value="S-PROTEIN HOMOLOG 24-RELATED"/>
    <property type="match status" value="1"/>
</dbReference>
<evidence type="ECO:0000256" key="3">
    <source>
        <dbReference type="ARBA" id="ARBA00022471"/>
    </source>
</evidence>
<name>A0AAW0KGS7_QUESU</name>
<dbReference type="AlphaFoldDB" id="A0AAW0KGS7"/>
<keyword evidence="9" id="KW-1185">Reference proteome</keyword>
<keyword evidence="3 6" id="KW-0713">Self-incompatibility</keyword>
<dbReference type="Proteomes" id="UP000237347">
    <property type="component" value="Unassembled WGS sequence"/>
</dbReference>
<feature type="transmembrane region" description="Helical" evidence="7">
    <location>
        <begin position="160"/>
        <end position="178"/>
    </location>
</feature>
<evidence type="ECO:0000256" key="4">
    <source>
        <dbReference type="ARBA" id="ARBA00022525"/>
    </source>
</evidence>
<comment type="subcellular location">
    <subcellularLocation>
        <location evidence="1 6">Secreted</location>
    </subcellularLocation>
</comment>
<dbReference type="InterPro" id="IPR010264">
    <property type="entry name" value="Self-incomp_S1"/>
</dbReference>
<evidence type="ECO:0000256" key="1">
    <source>
        <dbReference type="ARBA" id="ARBA00004613"/>
    </source>
</evidence>
<evidence type="ECO:0000256" key="5">
    <source>
        <dbReference type="ARBA" id="ARBA00022729"/>
    </source>
</evidence>
<keyword evidence="7" id="KW-1133">Transmembrane helix</keyword>
<keyword evidence="4 6" id="KW-0964">Secreted</keyword>
<keyword evidence="7" id="KW-0472">Membrane</keyword>
<evidence type="ECO:0000313" key="8">
    <source>
        <dbReference type="EMBL" id="KAK7837781.1"/>
    </source>
</evidence>
<evidence type="ECO:0000256" key="6">
    <source>
        <dbReference type="RuleBase" id="RU367044"/>
    </source>
</evidence>
<dbReference type="PANTHER" id="PTHR31232">
    <property type="match status" value="1"/>
</dbReference>
<comment type="caution">
    <text evidence="8">The sequence shown here is derived from an EMBL/GenBank/DDBJ whole genome shotgun (WGS) entry which is preliminary data.</text>
</comment>
<feature type="signal peptide" evidence="6">
    <location>
        <begin position="1"/>
        <end position="25"/>
    </location>
</feature>
<gene>
    <name evidence="8" type="primary">SPH2_5</name>
    <name evidence="8" type="ORF">CFP56_020826</name>
</gene>
<dbReference type="GO" id="GO:0060320">
    <property type="term" value="P:rejection of self pollen"/>
    <property type="evidence" value="ECO:0007669"/>
    <property type="project" value="UniProtKB-KW"/>
</dbReference>
<feature type="chain" id="PRO_5043098336" description="S-protein homolog" evidence="6">
    <location>
        <begin position="26"/>
        <end position="254"/>
    </location>
</feature>
<organism evidence="8 9">
    <name type="scientific">Quercus suber</name>
    <name type="common">Cork oak</name>
    <dbReference type="NCBI Taxonomy" id="58331"/>
    <lineage>
        <taxon>Eukaryota</taxon>
        <taxon>Viridiplantae</taxon>
        <taxon>Streptophyta</taxon>
        <taxon>Embryophyta</taxon>
        <taxon>Tracheophyta</taxon>
        <taxon>Spermatophyta</taxon>
        <taxon>Magnoliopsida</taxon>
        <taxon>eudicotyledons</taxon>
        <taxon>Gunneridae</taxon>
        <taxon>Pentapetalae</taxon>
        <taxon>rosids</taxon>
        <taxon>fabids</taxon>
        <taxon>Fagales</taxon>
        <taxon>Fagaceae</taxon>
        <taxon>Quercus</taxon>
    </lineage>
</organism>